<dbReference type="EMBL" id="QKKF02010000">
    <property type="protein sequence ID" value="RZF44985.1"/>
    <property type="molecule type" value="Genomic_DNA"/>
</dbReference>
<dbReference type="InterPro" id="IPR036322">
    <property type="entry name" value="WD40_repeat_dom_sf"/>
</dbReference>
<organism evidence="2 3">
    <name type="scientific">Laodelphax striatellus</name>
    <name type="common">Small brown planthopper</name>
    <name type="synonym">Delphax striatella</name>
    <dbReference type="NCBI Taxonomy" id="195883"/>
    <lineage>
        <taxon>Eukaryota</taxon>
        <taxon>Metazoa</taxon>
        <taxon>Ecdysozoa</taxon>
        <taxon>Arthropoda</taxon>
        <taxon>Hexapoda</taxon>
        <taxon>Insecta</taxon>
        <taxon>Pterygota</taxon>
        <taxon>Neoptera</taxon>
        <taxon>Paraneoptera</taxon>
        <taxon>Hemiptera</taxon>
        <taxon>Auchenorrhyncha</taxon>
        <taxon>Fulgoroidea</taxon>
        <taxon>Delphacidae</taxon>
        <taxon>Criomorphinae</taxon>
        <taxon>Laodelphax</taxon>
    </lineage>
</organism>
<evidence type="ECO:0000313" key="3">
    <source>
        <dbReference type="Proteomes" id="UP000291343"/>
    </source>
</evidence>
<dbReference type="OrthoDB" id="1291858at2759"/>
<gene>
    <name evidence="2" type="ORF">LSTR_LSTR001946</name>
</gene>
<dbReference type="PANTHER" id="PTHR14593:SF5">
    <property type="entry name" value="WD REPEAT-CONTAINING PROTEIN 11"/>
    <property type="match status" value="1"/>
</dbReference>
<sequence length="472" mass="53003">MNRGAIQKMKFAPNKGNLKLLILYANGVDIVDLKLADCKPIAQLKSPQDIAKIVDIDWASADTPVLATDDGCIRIMDLKLSLCSSSIDNYAYEEPVSCVAFLECELAQRMQLILSAPFWKTPESLQVSCADGFKEDEVKLVNEQLSMMRTEVLSSRDGPLKVADRCLRAAWLMGDQASVDFWTVADYYIRVAALDTNKPKDEKSKNALFHTESTCAPDLKRTPRHPELPPLDTCYDVLCDAYSYQKQQLERVWMYEWKRGDYQHTKRVVERLILLGETDRAVQLLLETDLDNQNYYTDAIKACLISTIQSTGAAQSTIKLVATNLIANGKIWEGVQLLCLIGKGLDGCRYLMSYNQWQSAVWLAKSTLSPDETYEVVRKFSDHQYSIGRKNQAVLLMLSMGRFERVLETLLLLGQNANAGLLLLAYLEFAELKDSIDKTLVETVVSRFCNYAGSMGCTLARDAMKTLVTSAN</sequence>
<dbReference type="SUPFAM" id="SSF50978">
    <property type="entry name" value="WD40 repeat-like"/>
    <property type="match status" value="1"/>
</dbReference>
<dbReference type="InterPro" id="IPR057854">
    <property type="entry name" value="TPR_WDR11"/>
</dbReference>
<dbReference type="InParanoid" id="A0A482XG40"/>
<protein>
    <recommendedName>
        <fullName evidence="1">WDR11 TPR domain-containing protein</fullName>
    </recommendedName>
</protein>
<dbReference type="Proteomes" id="UP000291343">
    <property type="component" value="Unassembled WGS sequence"/>
</dbReference>
<accession>A0A482XG40</accession>
<dbReference type="InterPro" id="IPR039694">
    <property type="entry name" value="WDR11"/>
</dbReference>
<reference evidence="2 3" key="1">
    <citation type="journal article" date="2017" name="Gigascience">
        <title>Genome sequence of the small brown planthopper, Laodelphax striatellus.</title>
        <authorList>
            <person name="Zhu J."/>
            <person name="Jiang F."/>
            <person name="Wang X."/>
            <person name="Yang P."/>
            <person name="Bao Y."/>
            <person name="Zhao W."/>
            <person name="Wang W."/>
            <person name="Lu H."/>
            <person name="Wang Q."/>
            <person name="Cui N."/>
            <person name="Li J."/>
            <person name="Chen X."/>
            <person name="Luo L."/>
            <person name="Yu J."/>
            <person name="Kang L."/>
            <person name="Cui F."/>
        </authorList>
    </citation>
    <scope>NUCLEOTIDE SEQUENCE [LARGE SCALE GENOMIC DNA]</scope>
    <source>
        <strain evidence="2">Lst14</strain>
    </source>
</reference>
<dbReference type="GO" id="GO:0005737">
    <property type="term" value="C:cytoplasm"/>
    <property type="evidence" value="ECO:0007669"/>
    <property type="project" value="TreeGrafter"/>
</dbReference>
<keyword evidence="3" id="KW-1185">Reference proteome</keyword>
<dbReference type="STRING" id="195883.A0A482XG40"/>
<name>A0A482XG40_LAOST</name>
<evidence type="ECO:0000313" key="2">
    <source>
        <dbReference type="EMBL" id="RZF44985.1"/>
    </source>
</evidence>
<dbReference type="PANTHER" id="PTHR14593">
    <property type="entry name" value="WD REPEAT-CONTAINING PROTEIN 11"/>
    <property type="match status" value="1"/>
</dbReference>
<comment type="caution">
    <text evidence="2">The sequence shown here is derived from an EMBL/GenBank/DDBJ whole genome shotgun (WGS) entry which is preliminary data.</text>
</comment>
<dbReference type="AlphaFoldDB" id="A0A482XG40"/>
<feature type="domain" description="WDR11 TPR" evidence="1">
    <location>
        <begin position="245"/>
        <end position="431"/>
    </location>
</feature>
<dbReference type="Pfam" id="PF23753">
    <property type="entry name" value="TPR_WDR11"/>
    <property type="match status" value="1"/>
</dbReference>
<evidence type="ECO:0000259" key="1">
    <source>
        <dbReference type="Pfam" id="PF23753"/>
    </source>
</evidence>
<proteinExistence type="predicted"/>